<gene>
    <name evidence="8" type="ORF">AB852_00985</name>
</gene>
<feature type="domain" description="Thiamine pyrophosphate enzyme central" evidence="5">
    <location>
        <begin position="195"/>
        <end position="313"/>
    </location>
</feature>
<keyword evidence="2 3" id="KW-0786">Thiamine pyrophosphate</keyword>
<dbReference type="GO" id="GO:0030976">
    <property type="term" value="F:thiamine pyrophosphate binding"/>
    <property type="evidence" value="ECO:0007669"/>
    <property type="project" value="InterPro"/>
</dbReference>
<evidence type="ECO:0000259" key="5">
    <source>
        <dbReference type="Pfam" id="PF00205"/>
    </source>
</evidence>
<feature type="compositionally biased region" description="Basic residues" evidence="4">
    <location>
        <begin position="336"/>
        <end position="349"/>
    </location>
</feature>
<feature type="domain" description="Thiamine pyrophosphate enzyme N-terminal TPP-binding" evidence="7">
    <location>
        <begin position="3"/>
        <end position="102"/>
    </location>
</feature>
<name>A0A1Q4VCN3_9ACTN</name>
<dbReference type="InterPro" id="IPR012001">
    <property type="entry name" value="Thiamin_PyroP_enz_TPP-bd_dom"/>
</dbReference>
<dbReference type="InterPro" id="IPR011766">
    <property type="entry name" value="TPP_enzyme_TPP-bd"/>
</dbReference>
<dbReference type="CDD" id="cd02002">
    <property type="entry name" value="TPP_BFDC"/>
    <property type="match status" value="1"/>
</dbReference>
<dbReference type="NCBIfam" id="NF005485">
    <property type="entry name" value="PRK07092.1"/>
    <property type="match status" value="1"/>
</dbReference>
<dbReference type="PROSITE" id="PS00187">
    <property type="entry name" value="TPP_ENZYMES"/>
    <property type="match status" value="1"/>
</dbReference>
<dbReference type="STRING" id="1048205.AB852_00985"/>
<reference evidence="8 9" key="1">
    <citation type="submission" date="2015-06" db="EMBL/GenBank/DDBJ databases">
        <title>Cloning and characterization of the uncialamcin biosynthetic gene cluster.</title>
        <authorList>
            <person name="Yan X."/>
            <person name="Huang T."/>
            <person name="Ge H."/>
            <person name="Shen B."/>
        </authorList>
    </citation>
    <scope>NUCLEOTIDE SEQUENCE [LARGE SCALE GENOMIC DNA]</scope>
    <source>
        <strain evidence="8 9">DCA2648</strain>
    </source>
</reference>
<dbReference type="AlphaFoldDB" id="A0A1Q4VCN3"/>
<protein>
    <recommendedName>
        <fullName evidence="10">Benzoylformate decarboxylase</fullName>
    </recommendedName>
</protein>
<dbReference type="Pfam" id="PF00205">
    <property type="entry name" value="TPP_enzyme_M"/>
    <property type="match status" value="1"/>
</dbReference>
<organism evidence="8 9">
    <name type="scientific">Streptomyces uncialis</name>
    <dbReference type="NCBI Taxonomy" id="1048205"/>
    <lineage>
        <taxon>Bacteria</taxon>
        <taxon>Bacillati</taxon>
        <taxon>Actinomycetota</taxon>
        <taxon>Actinomycetes</taxon>
        <taxon>Kitasatosporales</taxon>
        <taxon>Streptomycetaceae</taxon>
        <taxon>Streptomyces</taxon>
    </lineage>
</organism>
<dbReference type="InterPro" id="IPR045229">
    <property type="entry name" value="TPP_enz"/>
</dbReference>
<keyword evidence="9" id="KW-1185">Reference proteome</keyword>
<accession>A0A1Q4VCN3</accession>
<dbReference type="Gene3D" id="3.40.50.970">
    <property type="match status" value="2"/>
</dbReference>
<dbReference type="Gene3D" id="3.40.50.1220">
    <property type="entry name" value="TPP-binding domain"/>
    <property type="match status" value="1"/>
</dbReference>
<feature type="region of interest" description="Disordered" evidence="4">
    <location>
        <begin position="335"/>
        <end position="357"/>
    </location>
</feature>
<dbReference type="SUPFAM" id="SSF52467">
    <property type="entry name" value="DHS-like NAD/FAD-binding domain"/>
    <property type="match status" value="1"/>
</dbReference>
<evidence type="ECO:0000256" key="1">
    <source>
        <dbReference type="ARBA" id="ARBA00007812"/>
    </source>
</evidence>
<dbReference type="PANTHER" id="PTHR18968:SF133">
    <property type="entry name" value="BENZOYLFORMATE DECARBOXYLASE"/>
    <property type="match status" value="1"/>
</dbReference>
<evidence type="ECO:0000256" key="4">
    <source>
        <dbReference type="SAM" id="MobiDB-lite"/>
    </source>
</evidence>
<evidence type="ECO:0000313" key="9">
    <source>
        <dbReference type="Proteomes" id="UP000186455"/>
    </source>
</evidence>
<dbReference type="EMBL" id="LFBV01000001">
    <property type="protein sequence ID" value="OKH95460.1"/>
    <property type="molecule type" value="Genomic_DNA"/>
</dbReference>
<dbReference type="InterPro" id="IPR029061">
    <property type="entry name" value="THDP-binding"/>
</dbReference>
<dbReference type="GO" id="GO:0003984">
    <property type="term" value="F:acetolactate synthase activity"/>
    <property type="evidence" value="ECO:0007669"/>
    <property type="project" value="TreeGrafter"/>
</dbReference>
<evidence type="ECO:0000259" key="7">
    <source>
        <dbReference type="Pfam" id="PF02776"/>
    </source>
</evidence>
<evidence type="ECO:0000256" key="3">
    <source>
        <dbReference type="RuleBase" id="RU362132"/>
    </source>
</evidence>
<feature type="domain" description="Thiamine pyrophosphate enzyme TPP-binding" evidence="6">
    <location>
        <begin position="399"/>
        <end position="532"/>
    </location>
</feature>
<dbReference type="GO" id="GO:0000287">
    <property type="term" value="F:magnesium ion binding"/>
    <property type="evidence" value="ECO:0007669"/>
    <property type="project" value="InterPro"/>
</dbReference>
<evidence type="ECO:0000259" key="6">
    <source>
        <dbReference type="Pfam" id="PF02775"/>
    </source>
</evidence>
<comment type="caution">
    <text evidence="8">The sequence shown here is derived from an EMBL/GenBank/DDBJ whole genome shotgun (WGS) entry which is preliminary data.</text>
</comment>
<dbReference type="SUPFAM" id="SSF52518">
    <property type="entry name" value="Thiamin diphosphate-binding fold (THDP-binding)"/>
    <property type="match status" value="2"/>
</dbReference>
<dbReference type="InterPro" id="IPR012000">
    <property type="entry name" value="Thiamin_PyroP_enz_cen_dom"/>
</dbReference>
<dbReference type="RefSeq" id="WP_073782627.1">
    <property type="nucleotide sequence ID" value="NZ_LFBV01000001.1"/>
</dbReference>
<feature type="region of interest" description="Disordered" evidence="4">
    <location>
        <begin position="164"/>
        <end position="191"/>
    </location>
</feature>
<comment type="similarity">
    <text evidence="1 3">Belongs to the TPP enzyme family.</text>
</comment>
<evidence type="ECO:0008006" key="10">
    <source>
        <dbReference type="Google" id="ProtNLM"/>
    </source>
</evidence>
<dbReference type="InterPro" id="IPR029035">
    <property type="entry name" value="DHS-like_NAD/FAD-binding_dom"/>
</dbReference>
<dbReference type="PANTHER" id="PTHR18968">
    <property type="entry name" value="THIAMINE PYROPHOSPHATE ENZYMES"/>
    <property type="match status" value="1"/>
</dbReference>
<dbReference type="CDD" id="cd07035">
    <property type="entry name" value="TPP_PYR_POX_like"/>
    <property type="match status" value="1"/>
</dbReference>
<dbReference type="Proteomes" id="UP000186455">
    <property type="component" value="Unassembled WGS sequence"/>
</dbReference>
<dbReference type="GO" id="GO:0050660">
    <property type="term" value="F:flavin adenine dinucleotide binding"/>
    <property type="evidence" value="ECO:0007669"/>
    <property type="project" value="TreeGrafter"/>
</dbReference>
<sequence length="536" mass="55892">MNTVRQTTHELLRHHDMRVIFGNPGSTELPFLAHLPEDFSYVLALNESTATAMADGYAQATGRPTLVNLHTATGLGNAMGSLVNASGARSPVVALAGQQVRAALPTPALLVNRGPLALAQGAVKHTAEPARAEDTPEILGQAILRAAQAPSGPVCVSVPMDDWDQELDPPSEEARHEAHHRARTSDSVPAPDALSDLARQLAEARAPALIAGPELDTEAGYTAVVALAERLDAPVWLPAFTPRAGFPSAHAAARGPLPSAADEVADTLAGHDLVLALGAPVFTYYQWTGGPPVAPGTRLAQITSDPEEAVRSVTGSSCLGSPVAAAGTLDRLLERRGHRPRNGAMRRPRTSPTPRPALAPEGVLHDGEVFATLAKVLPGDAIVVNEAAQQLPAYWRSAASSRPGSFYFTGAGGLGFGLAGAVGVQLACPERPVVAVIGDGSVQYTLQALWTAAHYRIPLTVLVLDNSEYGILKNWGRTLGTGPVPGLDLPGIDIMGLATAYGVTAERAHSPNELKNLLSETIGAPEPHLIHVPLAS</sequence>
<dbReference type="Pfam" id="PF02775">
    <property type="entry name" value="TPP_enzyme_C"/>
    <property type="match status" value="1"/>
</dbReference>
<evidence type="ECO:0000256" key="2">
    <source>
        <dbReference type="ARBA" id="ARBA00023052"/>
    </source>
</evidence>
<proteinExistence type="inferred from homology"/>
<dbReference type="InterPro" id="IPR000399">
    <property type="entry name" value="TPP-bd_CS"/>
</dbReference>
<dbReference type="Pfam" id="PF02776">
    <property type="entry name" value="TPP_enzyme_N"/>
    <property type="match status" value="1"/>
</dbReference>
<evidence type="ECO:0000313" key="8">
    <source>
        <dbReference type="EMBL" id="OKH95460.1"/>
    </source>
</evidence>